<feature type="region of interest" description="Disordered" evidence="1">
    <location>
        <begin position="1"/>
        <end position="42"/>
    </location>
</feature>
<evidence type="ECO:0000313" key="4">
    <source>
        <dbReference type="Proteomes" id="UP001217089"/>
    </source>
</evidence>
<feature type="compositionally biased region" description="Acidic residues" evidence="1">
    <location>
        <begin position="9"/>
        <end position="30"/>
    </location>
</feature>
<protein>
    <recommendedName>
        <fullName evidence="2">CASC1 C-terminal domain-containing protein</fullName>
    </recommendedName>
</protein>
<dbReference type="Proteomes" id="UP001217089">
    <property type="component" value="Unassembled WGS sequence"/>
</dbReference>
<evidence type="ECO:0000256" key="1">
    <source>
        <dbReference type="SAM" id="MobiDB-lite"/>
    </source>
</evidence>
<dbReference type="PANTHER" id="PTHR20929">
    <property type="entry name" value="LUNG ADENOMA SUSCEPTIBILITY 1-RELATED"/>
    <property type="match status" value="1"/>
</dbReference>
<evidence type="ECO:0000259" key="2">
    <source>
        <dbReference type="Pfam" id="PF12366"/>
    </source>
</evidence>
<evidence type="ECO:0000313" key="3">
    <source>
        <dbReference type="EMBL" id="KAJ8298783.1"/>
    </source>
</evidence>
<organism evidence="3 4">
    <name type="scientific">Tegillarca granosa</name>
    <name type="common">Malaysian cockle</name>
    <name type="synonym">Anadara granosa</name>
    <dbReference type="NCBI Taxonomy" id="220873"/>
    <lineage>
        <taxon>Eukaryota</taxon>
        <taxon>Metazoa</taxon>
        <taxon>Spiralia</taxon>
        <taxon>Lophotrochozoa</taxon>
        <taxon>Mollusca</taxon>
        <taxon>Bivalvia</taxon>
        <taxon>Autobranchia</taxon>
        <taxon>Pteriomorphia</taxon>
        <taxon>Arcoida</taxon>
        <taxon>Arcoidea</taxon>
        <taxon>Arcidae</taxon>
        <taxon>Tegillarca</taxon>
    </lineage>
</organism>
<name>A0ABQ9E670_TEGGR</name>
<proteinExistence type="predicted"/>
<dbReference type="PRINTS" id="PR02043">
    <property type="entry name" value="CANCERSCCP1"/>
</dbReference>
<feature type="domain" description="CASC1 C-terminal" evidence="2">
    <location>
        <begin position="159"/>
        <end position="320"/>
    </location>
</feature>
<keyword evidence="4" id="KW-1185">Reference proteome</keyword>
<accession>A0ABQ9E670</accession>
<comment type="caution">
    <text evidence="3">The sequence shown here is derived from an EMBL/GenBank/DDBJ whole genome shotgun (WGS) entry which is preliminary data.</text>
</comment>
<dbReference type="InterPro" id="IPR023247">
    <property type="entry name" value="IC97/Dnai7-like"/>
</dbReference>
<dbReference type="Pfam" id="PF12366">
    <property type="entry name" value="Casc1_C"/>
    <property type="match status" value="1"/>
</dbReference>
<sequence>MNALNDVPKDEEEEEEKKVEEPEEEYEEYIDPPSPEPREWEDFEEDDDVIDLRANHIVGGVFHFDLMALPPQPKTVNSWVITRLVDPPEIEYIDYVADIMTQPPKESESNTPTNEQQKNKEQQEAKRDEKPPITVTMRLPDDVLFSEEPLVAKWDDKRKQWRQDGFSDMKYDEDKREFTFKTAYFGTMSLLQDAHLNMPFQSWEIRPHKTNSAVLTIIAAIVEIEIEIKDAVCCLSKPDDKPELHKVRNKWVTPKELVTILRAAGINVFPAEDSSKYVSIQNKHEVVEQWAYKQMALLSSAFAFSWSKWNGDCDKKDMIIFQGSEALQDEPLLEEDWAVYTMNKSRAMKLQMTEFDETYSEEMAEGTLFSSNMYHLLKGTCSAEAKERIENTDFQFVDCVQQILAATKVLTYA</sequence>
<dbReference type="EMBL" id="JARBDR010000921">
    <property type="protein sequence ID" value="KAJ8298783.1"/>
    <property type="molecule type" value="Genomic_DNA"/>
</dbReference>
<gene>
    <name evidence="3" type="ORF">KUTeg_022843</name>
</gene>
<dbReference type="InterPro" id="IPR022110">
    <property type="entry name" value="CASC1_C"/>
</dbReference>
<dbReference type="PANTHER" id="PTHR20929:SF11">
    <property type="entry name" value="DYNEIN AXONEMAL INTERMEDIATE CHAIN 7"/>
    <property type="match status" value="1"/>
</dbReference>
<feature type="region of interest" description="Disordered" evidence="1">
    <location>
        <begin position="103"/>
        <end position="131"/>
    </location>
</feature>
<feature type="compositionally biased region" description="Basic and acidic residues" evidence="1">
    <location>
        <begin position="117"/>
        <end position="131"/>
    </location>
</feature>
<reference evidence="3 4" key="1">
    <citation type="submission" date="2022-12" db="EMBL/GenBank/DDBJ databases">
        <title>Chromosome-level genome of Tegillarca granosa.</title>
        <authorList>
            <person name="Kim J."/>
        </authorList>
    </citation>
    <scope>NUCLEOTIDE SEQUENCE [LARGE SCALE GENOMIC DNA]</scope>
    <source>
        <strain evidence="3">Teg-2019</strain>
        <tissue evidence="3">Adductor muscle</tissue>
    </source>
</reference>